<dbReference type="Proteomes" id="UP000887116">
    <property type="component" value="Unassembled WGS sequence"/>
</dbReference>
<keyword evidence="1" id="KW-0812">Transmembrane</keyword>
<comment type="caution">
    <text evidence="2">The sequence shown here is derived from an EMBL/GenBank/DDBJ whole genome shotgun (WGS) entry which is preliminary data.</text>
</comment>
<dbReference type="AlphaFoldDB" id="A0A8X6ITL1"/>
<keyword evidence="1" id="KW-1133">Transmembrane helix</keyword>
<sequence>MSYSTQKSWSPAISSHLWFKRAGRMPFISGVVVMTTLPVFAREYFRSKDETCVLSSSRAKEIKEKSAILLEGIGPLVRFVLFLCLPQIPK</sequence>
<name>A0A8X6ITL1_TRICU</name>
<keyword evidence="1" id="KW-0472">Membrane</keyword>
<evidence type="ECO:0000313" key="3">
    <source>
        <dbReference type="Proteomes" id="UP000887116"/>
    </source>
</evidence>
<feature type="transmembrane region" description="Helical" evidence="1">
    <location>
        <begin position="27"/>
        <end position="45"/>
    </location>
</feature>
<dbReference type="EMBL" id="BMAO01036469">
    <property type="protein sequence ID" value="GFR10890.1"/>
    <property type="molecule type" value="Genomic_DNA"/>
</dbReference>
<protein>
    <submittedName>
        <fullName evidence="2">Uncharacterized protein</fullName>
    </submittedName>
</protein>
<organism evidence="2 3">
    <name type="scientific">Trichonephila clavata</name>
    <name type="common">Joro spider</name>
    <name type="synonym">Nephila clavata</name>
    <dbReference type="NCBI Taxonomy" id="2740835"/>
    <lineage>
        <taxon>Eukaryota</taxon>
        <taxon>Metazoa</taxon>
        <taxon>Ecdysozoa</taxon>
        <taxon>Arthropoda</taxon>
        <taxon>Chelicerata</taxon>
        <taxon>Arachnida</taxon>
        <taxon>Araneae</taxon>
        <taxon>Araneomorphae</taxon>
        <taxon>Entelegynae</taxon>
        <taxon>Araneoidea</taxon>
        <taxon>Nephilidae</taxon>
        <taxon>Trichonephila</taxon>
    </lineage>
</organism>
<evidence type="ECO:0000313" key="2">
    <source>
        <dbReference type="EMBL" id="GFR10890.1"/>
    </source>
</evidence>
<gene>
    <name evidence="2" type="ORF">TNCT_292481</name>
</gene>
<reference evidence="2" key="1">
    <citation type="submission" date="2020-07" db="EMBL/GenBank/DDBJ databases">
        <title>Multicomponent nature underlies the extraordinary mechanical properties of spider dragline silk.</title>
        <authorList>
            <person name="Kono N."/>
            <person name="Nakamura H."/>
            <person name="Mori M."/>
            <person name="Yoshida Y."/>
            <person name="Ohtoshi R."/>
            <person name="Malay A.D."/>
            <person name="Moran D.A.P."/>
            <person name="Tomita M."/>
            <person name="Numata K."/>
            <person name="Arakawa K."/>
        </authorList>
    </citation>
    <scope>NUCLEOTIDE SEQUENCE</scope>
</reference>
<accession>A0A8X6ITL1</accession>
<keyword evidence="3" id="KW-1185">Reference proteome</keyword>
<evidence type="ECO:0000256" key="1">
    <source>
        <dbReference type="SAM" id="Phobius"/>
    </source>
</evidence>
<dbReference type="OrthoDB" id="10303141at2759"/>
<proteinExistence type="predicted"/>